<evidence type="ECO:0000259" key="4">
    <source>
        <dbReference type="PROSITE" id="PS50893"/>
    </source>
</evidence>
<keyword evidence="3 5" id="KW-0067">ATP-binding</keyword>
<dbReference type="InterPro" id="IPR027417">
    <property type="entry name" value="P-loop_NTPase"/>
</dbReference>
<dbReference type="GO" id="GO:0043190">
    <property type="term" value="C:ATP-binding cassette (ABC) transporter complex"/>
    <property type="evidence" value="ECO:0007669"/>
    <property type="project" value="InterPro"/>
</dbReference>
<evidence type="ECO:0000256" key="2">
    <source>
        <dbReference type="ARBA" id="ARBA00022741"/>
    </source>
</evidence>
<dbReference type="SMART" id="SM00382">
    <property type="entry name" value="AAA"/>
    <property type="match status" value="1"/>
</dbReference>
<dbReference type="InterPro" id="IPR008995">
    <property type="entry name" value="Mo/tungstate-bd_C_term_dom"/>
</dbReference>
<dbReference type="InterPro" id="IPR013611">
    <property type="entry name" value="Transp-assoc_OB_typ2"/>
</dbReference>
<dbReference type="InterPro" id="IPR003439">
    <property type="entry name" value="ABC_transporter-like_ATP-bd"/>
</dbReference>
<dbReference type="SUPFAM" id="SSF52540">
    <property type="entry name" value="P-loop containing nucleoside triphosphate hydrolases"/>
    <property type="match status" value="1"/>
</dbReference>
<accession>A0A6N7VE60</accession>
<evidence type="ECO:0000256" key="1">
    <source>
        <dbReference type="ARBA" id="ARBA00022448"/>
    </source>
</evidence>
<name>A0A6N7VE60_9FIRM</name>
<dbReference type="PANTHER" id="PTHR42781">
    <property type="entry name" value="SPERMIDINE/PUTRESCINE IMPORT ATP-BINDING PROTEIN POTA"/>
    <property type="match status" value="1"/>
</dbReference>
<evidence type="ECO:0000313" key="5">
    <source>
        <dbReference type="EMBL" id="MSS77730.1"/>
    </source>
</evidence>
<dbReference type="GO" id="GO:0140359">
    <property type="term" value="F:ABC-type transporter activity"/>
    <property type="evidence" value="ECO:0007669"/>
    <property type="project" value="UniProtKB-ARBA"/>
</dbReference>
<dbReference type="GO" id="GO:0005524">
    <property type="term" value="F:ATP binding"/>
    <property type="evidence" value="ECO:0007669"/>
    <property type="project" value="UniProtKB-KW"/>
</dbReference>
<gene>
    <name evidence="5" type="ORF">FYJ26_04780</name>
</gene>
<dbReference type="PROSITE" id="PS50893">
    <property type="entry name" value="ABC_TRANSPORTER_2"/>
    <property type="match status" value="1"/>
</dbReference>
<feature type="domain" description="ABC transporter" evidence="4">
    <location>
        <begin position="2"/>
        <end position="233"/>
    </location>
</feature>
<evidence type="ECO:0000313" key="6">
    <source>
        <dbReference type="Proteomes" id="UP000441925"/>
    </source>
</evidence>
<dbReference type="EMBL" id="VULQ01000004">
    <property type="protein sequence ID" value="MSS77730.1"/>
    <property type="molecule type" value="Genomic_DNA"/>
</dbReference>
<keyword evidence="2" id="KW-0547">Nucleotide-binding</keyword>
<dbReference type="InterPro" id="IPR050093">
    <property type="entry name" value="ABC_SmlMolc_Importer"/>
</dbReference>
<dbReference type="RefSeq" id="WP_154540170.1">
    <property type="nucleotide sequence ID" value="NZ_VULQ01000004.1"/>
</dbReference>
<proteinExistence type="predicted"/>
<comment type="caution">
    <text evidence="5">The sequence shown here is derived from an EMBL/GenBank/DDBJ whole genome shotgun (WGS) entry which is preliminary data.</text>
</comment>
<dbReference type="Pfam" id="PF00005">
    <property type="entry name" value="ABC_tran"/>
    <property type="match status" value="1"/>
</dbReference>
<organism evidence="5 6">
    <name type="scientific">Anaerococcus porci</name>
    <dbReference type="NCBI Taxonomy" id="2652269"/>
    <lineage>
        <taxon>Bacteria</taxon>
        <taxon>Bacillati</taxon>
        <taxon>Bacillota</taxon>
        <taxon>Tissierellia</taxon>
        <taxon>Tissierellales</taxon>
        <taxon>Peptoniphilaceae</taxon>
        <taxon>Anaerococcus</taxon>
    </lineage>
</organism>
<keyword evidence="1" id="KW-0813">Transport</keyword>
<reference evidence="5 6" key="1">
    <citation type="submission" date="2019-08" db="EMBL/GenBank/DDBJ databases">
        <title>In-depth cultivation of the pig gut microbiome towards novel bacterial diversity and tailored functional studies.</title>
        <authorList>
            <person name="Wylensek D."/>
            <person name="Hitch T.C.A."/>
            <person name="Clavel T."/>
        </authorList>
    </citation>
    <scope>NUCLEOTIDE SEQUENCE [LARGE SCALE GENOMIC DNA]</scope>
    <source>
        <strain evidence="5 6">WCA-380-WT-2B</strain>
    </source>
</reference>
<evidence type="ECO:0000256" key="3">
    <source>
        <dbReference type="ARBA" id="ARBA00022840"/>
    </source>
</evidence>
<sequence>MINVENVQIKYGDFIAMDEINFEVKEGEFFTFLGPSGSGKSTMLRAIAGFLKPSKGDIKIHDKVINDLEIEDRGIGMVFQSYALFPSMSVYDNIAFGLKVEKKDKEFIDKRVRELAKVVDLTDDQLEKNISDLSGGQQQRVAITRAMAKKPEILAMDEPLSNLDAKLRKSLRGELKKIQRELNVTTLYVTHDQEEALTLSNRIAVFSNGHLEQVGTPKEIYENPLTEFVCTFIGDSNKLSKSLVSKIAPNKNISEYDSFYIRPEHISTSVNDGILNENEMIFEFESEDYYGTHYIYHLIDKESKIKISTKEYRSENNRFKKGEEVKVRFDIEKIHLFKGC</sequence>
<dbReference type="FunFam" id="3.40.50.300:FF:000042">
    <property type="entry name" value="Maltose/maltodextrin ABC transporter, ATP-binding protein"/>
    <property type="match status" value="1"/>
</dbReference>
<dbReference type="InterPro" id="IPR003593">
    <property type="entry name" value="AAA+_ATPase"/>
</dbReference>
<dbReference type="SUPFAM" id="SSF50331">
    <property type="entry name" value="MOP-like"/>
    <property type="match status" value="1"/>
</dbReference>
<dbReference type="GO" id="GO:0016887">
    <property type="term" value="F:ATP hydrolysis activity"/>
    <property type="evidence" value="ECO:0007669"/>
    <property type="project" value="InterPro"/>
</dbReference>
<dbReference type="Gene3D" id="3.40.50.300">
    <property type="entry name" value="P-loop containing nucleotide triphosphate hydrolases"/>
    <property type="match status" value="1"/>
</dbReference>
<dbReference type="PANTHER" id="PTHR42781:SF4">
    <property type="entry name" value="SPERMIDINE_PUTRESCINE IMPORT ATP-BINDING PROTEIN POTA"/>
    <property type="match status" value="1"/>
</dbReference>
<dbReference type="Proteomes" id="UP000441925">
    <property type="component" value="Unassembled WGS sequence"/>
</dbReference>
<dbReference type="Pfam" id="PF08402">
    <property type="entry name" value="TOBE_2"/>
    <property type="match status" value="1"/>
</dbReference>
<dbReference type="AlphaFoldDB" id="A0A6N7VE60"/>
<protein>
    <submittedName>
        <fullName evidence="5">ABC transporter ATP-binding protein</fullName>
    </submittedName>
</protein>
<keyword evidence="6" id="KW-1185">Reference proteome</keyword>